<accession>A0A1I7ZA76</accession>
<organism evidence="1 2">
    <name type="scientific">Steinernema glaseri</name>
    <dbReference type="NCBI Taxonomy" id="37863"/>
    <lineage>
        <taxon>Eukaryota</taxon>
        <taxon>Metazoa</taxon>
        <taxon>Ecdysozoa</taxon>
        <taxon>Nematoda</taxon>
        <taxon>Chromadorea</taxon>
        <taxon>Rhabditida</taxon>
        <taxon>Tylenchina</taxon>
        <taxon>Panagrolaimomorpha</taxon>
        <taxon>Strongyloidoidea</taxon>
        <taxon>Steinernematidae</taxon>
        <taxon>Steinernema</taxon>
    </lineage>
</organism>
<dbReference type="Proteomes" id="UP000095287">
    <property type="component" value="Unplaced"/>
</dbReference>
<protein>
    <submittedName>
        <fullName evidence="2">Uncharacterized protein</fullName>
    </submittedName>
</protein>
<reference evidence="2" key="1">
    <citation type="submission" date="2016-11" db="UniProtKB">
        <authorList>
            <consortium name="WormBaseParasite"/>
        </authorList>
    </citation>
    <scope>IDENTIFICATION</scope>
</reference>
<name>A0A1I7ZA76_9BILA</name>
<dbReference type="AlphaFoldDB" id="A0A1I7ZA76"/>
<keyword evidence="1" id="KW-1185">Reference proteome</keyword>
<proteinExistence type="predicted"/>
<evidence type="ECO:0000313" key="1">
    <source>
        <dbReference type="Proteomes" id="UP000095287"/>
    </source>
</evidence>
<sequence length="125" mass="14850">MDRPRIKCFQCQKNRDISDSFFVGRETDPTGQFENNLLCGACAYKHHKDHDATELERASMEEKESLLQDLRNKRSEASHNLNVIHVLRERIGRKLQHIQRRIHETMESIKCELQNVHFETYLFPL</sequence>
<dbReference type="WBParaSite" id="L893_g24371.t1">
    <property type="protein sequence ID" value="L893_g24371.t1"/>
    <property type="gene ID" value="L893_g24371"/>
</dbReference>
<evidence type="ECO:0000313" key="2">
    <source>
        <dbReference type="WBParaSite" id="L893_g24371.t1"/>
    </source>
</evidence>